<sequence length="83" mass="9680">MKEGGQCDFRKLSFPPKFGRRKEKMSKEKFLLLLSILLGCEARKKKGEASQSRPDWDAQRDYWAERARAAQREGEHGLPKEKN</sequence>
<comment type="caution">
    <text evidence="2">The sequence shown here is derived from an EMBL/GenBank/DDBJ whole genome shotgun (WGS) entry which is preliminary data.</text>
</comment>
<protein>
    <submittedName>
        <fullName evidence="2">Uncharacterized protein</fullName>
    </submittedName>
</protein>
<dbReference type="AlphaFoldDB" id="A0A1G2I5H1"/>
<feature type="compositionally biased region" description="Basic and acidic residues" evidence="1">
    <location>
        <begin position="54"/>
        <end position="83"/>
    </location>
</feature>
<evidence type="ECO:0000313" key="3">
    <source>
        <dbReference type="Proteomes" id="UP000178820"/>
    </source>
</evidence>
<reference evidence="2 3" key="1">
    <citation type="journal article" date="2016" name="Nat. Commun.">
        <title>Thousands of microbial genomes shed light on interconnected biogeochemical processes in an aquifer system.</title>
        <authorList>
            <person name="Anantharaman K."/>
            <person name="Brown C.T."/>
            <person name="Hug L.A."/>
            <person name="Sharon I."/>
            <person name="Castelle C.J."/>
            <person name="Probst A.J."/>
            <person name="Thomas B.C."/>
            <person name="Singh A."/>
            <person name="Wilkins M.J."/>
            <person name="Karaoz U."/>
            <person name="Brodie E.L."/>
            <person name="Williams K.H."/>
            <person name="Hubbard S.S."/>
            <person name="Banfield J.F."/>
        </authorList>
    </citation>
    <scope>NUCLEOTIDE SEQUENCE [LARGE SCALE GENOMIC DNA]</scope>
</reference>
<dbReference type="Proteomes" id="UP000178820">
    <property type="component" value="Unassembled WGS sequence"/>
</dbReference>
<organism evidence="2 3">
    <name type="scientific">Candidatus Staskawiczbacteria bacterium RIFCSPHIGHO2_02_FULL_42_22</name>
    <dbReference type="NCBI Taxonomy" id="1802207"/>
    <lineage>
        <taxon>Bacteria</taxon>
        <taxon>Candidatus Staskawicziibacteriota</taxon>
    </lineage>
</organism>
<dbReference type="EMBL" id="MHOT01000013">
    <property type="protein sequence ID" value="OGZ69298.1"/>
    <property type="molecule type" value="Genomic_DNA"/>
</dbReference>
<accession>A0A1G2I5H1</accession>
<proteinExistence type="predicted"/>
<evidence type="ECO:0000313" key="2">
    <source>
        <dbReference type="EMBL" id="OGZ69298.1"/>
    </source>
</evidence>
<feature type="region of interest" description="Disordered" evidence="1">
    <location>
        <begin position="44"/>
        <end position="83"/>
    </location>
</feature>
<evidence type="ECO:0000256" key="1">
    <source>
        <dbReference type="SAM" id="MobiDB-lite"/>
    </source>
</evidence>
<gene>
    <name evidence="2" type="ORF">A3D44_01240</name>
</gene>
<name>A0A1G2I5H1_9BACT</name>